<keyword evidence="5" id="KW-0677">Repeat</keyword>
<feature type="transmembrane region" description="Helical" evidence="10">
    <location>
        <begin position="87"/>
        <end position="105"/>
    </location>
</feature>
<keyword evidence="6 10" id="KW-1133">Transmembrane helix</keyword>
<dbReference type="EMBL" id="CAJMWQ010000977">
    <property type="protein sequence ID" value="CAE6419821.1"/>
    <property type="molecule type" value="Genomic_DNA"/>
</dbReference>
<evidence type="ECO:0000256" key="10">
    <source>
        <dbReference type="SAM" id="Phobius"/>
    </source>
</evidence>
<comment type="similarity">
    <text evidence="2 8">Belongs to the MIP/aquaporin (TC 1.A.8) family.</text>
</comment>
<feature type="transmembrane region" description="Helical" evidence="10">
    <location>
        <begin position="125"/>
        <end position="150"/>
    </location>
</feature>
<keyword evidence="3 8" id="KW-0813">Transport</keyword>
<feature type="region of interest" description="Disordered" evidence="9">
    <location>
        <begin position="296"/>
        <end position="316"/>
    </location>
</feature>
<feature type="transmembrane region" description="Helical" evidence="10">
    <location>
        <begin position="42"/>
        <end position="75"/>
    </location>
</feature>
<evidence type="ECO:0000256" key="4">
    <source>
        <dbReference type="ARBA" id="ARBA00022692"/>
    </source>
</evidence>
<evidence type="ECO:0000256" key="6">
    <source>
        <dbReference type="ARBA" id="ARBA00022989"/>
    </source>
</evidence>
<accession>A0A8H3AB80</accession>
<dbReference type="GO" id="GO:0015254">
    <property type="term" value="F:glycerol channel activity"/>
    <property type="evidence" value="ECO:0007669"/>
    <property type="project" value="TreeGrafter"/>
</dbReference>
<dbReference type="GO" id="GO:0005886">
    <property type="term" value="C:plasma membrane"/>
    <property type="evidence" value="ECO:0007669"/>
    <property type="project" value="TreeGrafter"/>
</dbReference>
<evidence type="ECO:0000256" key="3">
    <source>
        <dbReference type="ARBA" id="ARBA00022448"/>
    </source>
</evidence>
<dbReference type="Pfam" id="PF00230">
    <property type="entry name" value="MIP"/>
    <property type="match status" value="1"/>
</dbReference>
<gene>
    <name evidence="11" type="ORF">RDB_LOCUS47632</name>
</gene>
<evidence type="ECO:0000256" key="9">
    <source>
        <dbReference type="SAM" id="MobiDB-lite"/>
    </source>
</evidence>
<dbReference type="InterPro" id="IPR050363">
    <property type="entry name" value="MIP/Aquaporin"/>
</dbReference>
<comment type="subcellular location">
    <subcellularLocation>
        <location evidence="1">Membrane</location>
        <topology evidence="1">Multi-pass membrane protein</topology>
    </subcellularLocation>
</comment>
<keyword evidence="4 8" id="KW-0812">Transmembrane</keyword>
<evidence type="ECO:0000256" key="8">
    <source>
        <dbReference type="RuleBase" id="RU000477"/>
    </source>
</evidence>
<evidence type="ECO:0000256" key="1">
    <source>
        <dbReference type="ARBA" id="ARBA00004141"/>
    </source>
</evidence>
<proteinExistence type="inferred from homology"/>
<dbReference type="GO" id="GO:0015250">
    <property type="term" value="F:water channel activity"/>
    <property type="evidence" value="ECO:0007669"/>
    <property type="project" value="TreeGrafter"/>
</dbReference>
<evidence type="ECO:0000256" key="2">
    <source>
        <dbReference type="ARBA" id="ARBA00006175"/>
    </source>
</evidence>
<protein>
    <recommendedName>
        <fullName evidence="13">Glycerol uptake facilitator protein</fullName>
    </recommendedName>
</protein>
<dbReference type="InterPro" id="IPR023271">
    <property type="entry name" value="Aquaporin-like"/>
</dbReference>
<evidence type="ECO:0000313" key="11">
    <source>
        <dbReference type="EMBL" id="CAE6419821.1"/>
    </source>
</evidence>
<keyword evidence="7 10" id="KW-0472">Membrane</keyword>
<dbReference type="SUPFAM" id="SSF81338">
    <property type="entry name" value="Aquaporin-like"/>
    <property type="match status" value="1"/>
</dbReference>
<feature type="transmembrane region" description="Helical" evidence="10">
    <location>
        <begin position="7"/>
        <end position="30"/>
    </location>
</feature>
<dbReference type="Proteomes" id="UP000663826">
    <property type="component" value="Unassembled WGS sequence"/>
</dbReference>
<dbReference type="PANTHER" id="PTHR43829:SF14">
    <property type="entry name" value="AQUAPORIN 3"/>
    <property type="match status" value="1"/>
</dbReference>
<evidence type="ECO:0000313" key="12">
    <source>
        <dbReference type="Proteomes" id="UP000663826"/>
    </source>
</evidence>
<dbReference type="PANTHER" id="PTHR43829">
    <property type="entry name" value="AQUAPORIN OR AQUAGLYCEROPORIN RELATED"/>
    <property type="match status" value="1"/>
</dbReference>
<organism evidence="11 12">
    <name type="scientific">Rhizoctonia solani</name>
    <dbReference type="NCBI Taxonomy" id="456999"/>
    <lineage>
        <taxon>Eukaryota</taxon>
        <taxon>Fungi</taxon>
        <taxon>Dikarya</taxon>
        <taxon>Basidiomycota</taxon>
        <taxon>Agaricomycotina</taxon>
        <taxon>Agaricomycetes</taxon>
        <taxon>Cantharellales</taxon>
        <taxon>Ceratobasidiaceae</taxon>
        <taxon>Rhizoctonia</taxon>
    </lineage>
</organism>
<reference evidence="11" key="1">
    <citation type="submission" date="2021-01" db="EMBL/GenBank/DDBJ databases">
        <authorList>
            <person name="Kaushik A."/>
        </authorList>
    </citation>
    <scope>NUCLEOTIDE SEQUENCE</scope>
    <source>
        <strain evidence="11">AG1-1B</strain>
    </source>
</reference>
<dbReference type="AlphaFoldDB" id="A0A8H3AB80"/>
<dbReference type="PRINTS" id="PR00783">
    <property type="entry name" value="MINTRINSICP"/>
</dbReference>
<feature type="transmembrane region" description="Helical" evidence="10">
    <location>
        <begin position="170"/>
        <end position="192"/>
    </location>
</feature>
<evidence type="ECO:0000256" key="7">
    <source>
        <dbReference type="ARBA" id="ARBA00023136"/>
    </source>
</evidence>
<evidence type="ECO:0008006" key="13">
    <source>
        <dbReference type="Google" id="ProtNLM"/>
    </source>
</evidence>
<comment type="caution">
    <text evidence="11">The sequence shown here is derived from an EMBL/GenBank/DDBJ whole genome shotgun (WGS) entry which is preliminary data.</text>
</comment>
<evidence type="ECO:0000256" key="5">
    <source>
        <dbReference type="ARBA" id="ARBA00022737"/>
    </source>
</evidence>
<dbReference type="InterPro" id="IPR000425">
    <property type="entry name" value="MIP"/>
</dbReference>
<sequence>MEMIAECWGVFCYTYAGVGATAALVITTAAQEENLGGLLNVAVAYGFGIAFAIITAASTSGGHFNPCVTIAFCLFRGFPLRKVPRYIFAQCLGAFIAGICVWGQYHRELGLITDALKAAGKEAQIFSSSGPAGVIAIFPAAGASMGRVFLNEFIVDFFLGWACLDPANPFVSASSVPFAIGMAYTAMIIGYVPGTIATNAARDFGARCAAAAIWGRDAFPSPYSAISALTNIPAMLCSVMFYEFFLSDSSRVVVSHAETLHQNAQAHAHHRRLTNEMIGESPIAIKRELGRVMTGHHMADSSSGGSKVDVDHREKV</sequence>
<name>A0A8H3AB80_9AGAM</name>
<dbReference type="Gene3D" id="1.20.1080.10">
    <property type="entry name" value="Glycerol uptake facilitator protein"/>
    <property type="match status" value="1"/>
</dbReference>